<proteinExistence type="predicted"/>
<keyword evidence="15" id="KW-1185">Reference proteome</keyword>
<dbReference type="STRING" id="1217721.HY57_20530"/>
<evidence type="ECO:0000256" key="5">
    <source>
        <dbReference type="ARBA" id="ARBA00022882"/>
    </source>
</evidence>
<dbReference type="KEGG" id="dja:HY57_20530"/>
<dbReference type="InterPro" id="IPR041647">
    <property type="entry name" value="IRK_C"/>
</dbReference>
<evidence type="ECO:0000256" key="6">
    <source>
        <dbReference type="ARBA" id="ARBA00022958"/>
    </source>
</evidence>
<keyword evidence="10 14" id="KW-0407">Ion channel</keyword>
<reference evidence="14 15" key="1">
    <citation type="submission" date="2014-07" db="EMBL/GenBank/DDBJ databases">
        <title>Complete Genome Sequence of Dyella japonica Strain A8 Isolated from Malaysian Tropical Soil.</title>
        <authorList>
            <person name="Hui R.K.H."/>
            <person name="Chen J.-W."/>
            <person name="Chan K.-G."/>
            <person name="Leung F.C.C."/>
        </authorList>
    </citation>
    <scope>NUCLEOTIDE SEQUENCE [LARGE SCALE GENOMIC DNA]</scope>
    <source>
        <strain evidence="14 15">A8</strain>
    </source>
</reference>
<evidence type="ECO:0000256" key="4">
    <source>
        <dbReference type="ARBA" id="ARBA00022692"/>
    </source>
</evidence>
<dbReference type="HOGENOM" id="CLU_022738_2_0_6"/>
<evidence type="ECO:0000256" key="8">
    <source>
        <dbReference type="ARBA" id="ARBA00023065"/>
    </source>
</evidence>
<dbReference type="PRINTS" id="PR01320">
    <property type="entry name" value="KIRCHANNEL"/>
</dbReference>
<dbReference type="GO" id="GO:1990573">
    <property type="term" value="P:potassium ion import across plasma membrane"/>
    <property type="evidence" value="ECO:0007669"/>
    <property type="project" value="TreeGrafter"/>
</dbReference>
<dbReference type="Pfam" id="PF07885">
    <property type="entry name" value="Ion_trans_2"/>
    <property type="match status" value="1"/>
</dbReference>
<organism evidence="14 15">
    <name type="scientific">Dyella japonica A8</name>
    <dbReference type="NCBI Taxonomy" id="1217721"/>
    <lineage>
        <taxon>Bacteria</taxon>
        <taxon>Pseudomonadati</taxon>
        <taxon>Pseudomonadota</taxon>
        <taxon>Gammaproteobacteria</taxon>
        <taxon>Lysobacterales</taxon>
        <taxon>Rhodanobacteraceae</taxon>
        <taxon>Dyella</taxon>
    </lineage>
</organism>
<evidence type="ECO:0000259" key="13">
    <source>
        <dbReference type="Pfam" id="PF17655"/>
    </source>
</evidence>
<dbReference type="InterPro" id="IPR016449">
    <property type="entry name" value="K_chnl_inward-rec_Kir"/>
</dbReference>
<feature type="domain" description="Potassium channel" evidence="12">
    <location>
        <begin position="64"/>
        <end position="133"/>
    </location>
</feature>
<evidence type="ECO:0000256" key="3">
    <source>
        <dbReference type="ARBA" id="ARBA00022538"/>
    </source>
</evidence>
<keyword evidence="9 11" id="KW-0472">Membrane</keyword>
<evidence type="ECO:0000313" key="15">
    <source>
        <dbReference type="Proteomes" id="UP000027987"/>
    </source>
</evidence>
<sequence length="303" mass="34630">MSAWFRQWLNRPRIIQIGGRPFVSEGLTQRVWDDIYHFALTIRWPTFFGLAAAVFLAVNGLFGVLYQLGDHAIANQFPANFAGAFFFSVETLATVGYGDMHPQTVYGHLVATAEIFIGMLSIALVTGLVFARFSRPRAKIMFADHPVIRLVHGKPTLMIRVANARQNAIVEASAKLHLLVRETSPEGFRLRRIHDVCLLRDRHPVFMLSWSLMHVIDENSPLYGMDEDSLQTLEATLMLSIEGIDETTSQSMLARHQWSWREWRWNHRYIDLVSDDEQGVSHIDYGVFHRVLPVEEGEDADRP</sequence>
<protein>
    <submittedName>
        <fullName evidence="14">Potassium channel protein</fullName>
    </submittedName>
</protein>
<dbReference type="RefSeq" id="WP_019465239.1">
    <property type="nucleotide sequence ID" value="NZ_ALOY01000151.1"/>
</dbReference>
<dbReference type="GO" id="GO:0005242">
    <property type="term" value="F:inward rectifier potassium channel activity"/>
    <property type="evidence" value="ECO:0007669"/>
    <property type="project" value="InterPro"/>
</dbReference>
<gene>
    <name evidence="14" type="ORF">HY57_20530</name>
</gene>
<comment type="subcellular location">
    <subcellularLocation>
        <location evidence="1">Membrane</location>
        <topology evidence="1">Multi-pass membrane protein</topology>
    </subcellularLocation>
</comment>
<keyword evidence="2" id="KW-0813">Transport</keyword>
<keyword evidence="8" id="KW-0406">Ion transport</keyword>
<dbReference type="PRINTS" id="PR00169">
    <property type="entry name" value="KCHANNEL"/>
</dbReference>
<evidence type="ECO:0000313" key="14">
    <source>
        <dbReference type="EMBL" id="AIF49477.1"/>
    </source>
</evidence>
<dbReference type="PATRIC" id="fig|1217721.7.peg.4205"/>
<dbReference type="InterPro" id="IPR013518">
    <property type="entry name" value="K_chnl_inward-rec_Kir_cyto"/>
</dbReference>
<dbReference type="Pfam" id="PF17655">
    <property type="entry name" value="IRK_C"/>
    <property type="match status" value="1"/>
</dbReference>
<dbReference type="PANTHER" id="PTHR11767">
    <property type="entry name" value="INWARD RECTIFIER POTASSIUM CHANNEL"/>
    <property type="match status" value="1"/>
</dbReference>
<dbReference type="OrthoDB" id="9799090at2"/>
<dbReference type="InterPro" id="IPR014756">
    <property type="entry name" value="Ig_E-set"/>
</dbReference>
<feature type="domain" description="Inward rectifier potassium channel C-terminal" evidence="13">
    <location>
        <begin position="140"/>
        <end position="295"/>
    </location>
</feature>
<dbReference type="SUPFAM" id="SSF81324">
    <property type="entry name" value="Voltage-gated potassium channels"/>
    <property type="match status" value="1"/>
</dbReference>
<dbReference type="EMBL" id="CP008884">
    <property type="protein sequence ID" value="AIF49477.1"/>
    <property type="molecule type" value="Genomic_DNA"/>
</dbReference>
<name>A0A075K764_9GAMM</name>
<evidence type="ECO:0000256" key="11">
    <source>
        <dbReference type="SAM" id="Phobius"/>
    </source>
</evidence>
<dbReference type="Proteomes" id="UP000027987">
    <property type="component" value="Chromosome"/>
</dbReference>
<evidence type="ECO:0000256" key="1">
    <source>
        <dbReference type="ARBA" id="ARBA00004141"/>
    </source>
</evidence>
<dbReference type="PANTHER" id="PTHR11767:SF102">
    <property type="entry name" value="INWARDLY RECTIFYING POTASSIUM CHANNEL 1, ISOFORM F"/>
    <property type="match status" value="1"/>
</dbReference>
<dbReference type="Gene3D" id="2.60.40.1400">
    <property type="entry name" value="G protein-activated inward rectifier potassium channel 1"/>
    <property type="match status" value="1"/>
</dbReference>
<dbReference type="SUPFAM" id="SSF81296">
    <property type="entry name" value="E set domains"/>
    <property type="match status" value="1"/>
</dbReference>
<evidence type="ECO:0000256" key="2">
    <source>
        <dbReference type="ARBA" id="ARBA00022448"/>
    </source>
</evidence>
<dbReference type="Gene3D" id="1.10.287.70">
    <property type="match status" value="1"/>
</dbReference>
<dbReference type="AlphaFoldDB" id="A0A075K764"/>
<dbReference type="GO" id="GO:0034765">
    <property type="term" value="P:regulation of monoatomic ion transmembrane transport"/>
    <property type="evidence" value="ECO:0007669"/>
    <property type="project" value="TreeGrafter"/>
</dbReference>
<accession>A0A075K764</accession>
<evidence type="ECO:0000256" key="7">
    <source>
        <dbReference type="ARBA" id="ARBA00022989"/>
    </source>
</evidence>
<dbReference type="GO" id="GO:0005886">
    <property type="term" value="C:plasma membrane"/>
    <property type="evidence" value="ECO:0007669"/>
    <property type="project" value="TreeGrafter"/>
</dbReference>
<keyword evidence="4 11" id="KW-0812">Transmembrane</keyword>
<feature type="transmembrane region" description="Helical" evidence="11">
    <location>
        <begin position="109"/>
        <end position="131"/>
    </location>
</feature>
<keyword evidence="3" id="KW-0633">Potassium transport</keyword>
<feature type="transmembrane region" description="Helical" evidence="11">
    <location>
        <begin position="77"/>
        <end position="97"/>
    </location>
</feature>
<dbReference type="GO" id="GO:0034702">
    <property type="term" value="C:monoatomic ion channel complex"/>
    <property type="evidence" value="ECO:0007669"/>
    <property type="project" value="UniProtKB-KW"/>
</dbReference>
<feature type="transmembrane region" description="Helical" evidence="11">
    <location>
        <begin position="42"/>
        <end position="65"/>
    </location>
</feature>
<keyword evidence="7 11" id="KW-1133">Transmembrane helix</keyword>
<keyword evidence="5" id="KW-0851">Voltage-gated channel</keyword>
<dbReference type="InterPro" id="IPR013099">
    <property type="entry name" value="K_chnl_dom"/>
</dbReference>
<keyword evidence="6" id="KW-0630">Potassium</keyword>
<evidence type="ECO:0000259" key="12">
    <source>
        <dbReference type="Pfam" id="PF07885"/>
    </source>
</evidence>
<evidence type="ECO:0000256" key="9">
    <source>
        <dbReference type="ARBA" id="ARBA00023136"/>
    </source>
</evidence>
<evidence type="ECO:0000256" key="10">
    <source>
        <dbReference type="ARBA" id="ARBA00023303"/>
    </source>
</evidence>